<keyword evidence="8 12" id="KW-0862">Zinc</keyword>
<feature type="binding site" evidence="14">
    <location>
        <begin position="320"/>
        <end position="326"/>
    </location>
    <ligand>
        <name>NADP(+)</name>
        <dbReference type="ChEBI" id="CHEBI:58349"/>
    </ligand>
</feature>
<feature type="domain" description="CMP/dCMP-type deaminase" evidence="16">
    <location>
        <begin position="7"/>
        <end position="132"/>
    </location>
</feature>
<feature type="active site" description="Proton donor" evidence="13">
    <location>
        <position position="58"/>
    </location>
</feature>
<evidence type="ECO:0000256" key="5">
    <source>
        <dbReference type="ARBA" id="ARBA00007417"/>
    </source>
</evidence>
<organism evidence="17 18">
    <name type="scientific">Serpentinimonas maccroryi</name>
    <dbReference type="NCBI Taxonomy" id="1458426"/>
    <lineage>
        <taxon>Bacteria</taxon>
        <taxon>Pseudomonadati</taxon>
        <taxon>Pseudomonadota</taxon>
        <taxon>Betaproteobacteria</taxon>
        <taxon>Burkholderiales</taxon>
        <taxon>Comamonadaceae</taxon>
        <taxon>Serpentinimonas</taxon>
    </lineage>
</organism>
<comment type="function">
    <text evidence="1 12">Converts 2,5-diamino-6-(ribosylamino)-4(3h)-pyrimidinone 5'-phosphate into 5-amino-6-(ribosylamino)-2,4(1h,3h)-pyrimidinedione 5'-phosphate.</text>
</comment>
<dbReference type="OrthoDB" id="9800865at2"/>
<dbReference type="KEGG" id="cbab:SMCB_0447"/>
<dbReference type="RefSeq" id="WP_045534742.1">
    <property type="nucleotide sequence ID" value="NZ_AP014569.1"/>
</dbReference>
<evidence type="ECO:0000256" key="2">
    <source>
        <dbReference type="ARBA" id="ARBA00004882"/>
    </source>
</evidence>
<dbReference type="SUPFAM" id="SSF53927">
    <property type="entry name" value="Cytidine deaminase-like"/>
    <property type="match status" value="1"/>
</dbReference>
<comment type="similarity">
    <text evidence="4 12">In the N-terminal section; belongs to the cytidine and deoxycytidylate deaminase family.</text>
</comment>
<dbReference type="SUPFAM" id="SSF53597">
    <property type="entry name" value="Dihydrofolate reductase-like"/>
    <property type="match status" value="1"/>
</dbReference>
<sequence>MTAPQSAFDPRWLAGLDTLAEQATGLSEPNPRVACRIIAPDGRAFEGHTQRAGGPHAEIVALRAAAAAGADLRGGSAVVTLEPCSHHGRTPPCCDALIEVGLARVLVALRDPNPLVSGRGIERLRAAGITVELLPPEHPLAAATRALNVGFLSRMERGRPWVRLKIAASLDGITALANGASQWITGTAARRDGHLWRKRAGAVLSGSGTVLADDPRLDVRLVPTEVQPVRVLLDSQLRVPAAARVLQPPGQVWVYHTPAQPADAAALRARRAALEATGARVQEIAATPDRPPRTRPRIDLAALLLDLAAREINELHVEAGQRLNGAWLQAGLADELLLYLAPTLLGQGGAGLAQIGPLSALTQGVALAYTEVSPLGPDLRIRAQVLAPQAPAPQPPPPTA</sequence>
<protein>
    <recommendedName>
        <fullName evidence="12">Riboflavin biosynthesis protein RibD</fullName>
    </recommendedName>
    <domain>
        <recommendedName>
            <fullName evidence="12">Diaminohydroxyphosphoribosylaminopyrimidine deaminase</fullName>
            <shortName evidence="12">DRAP deaminase</shortName>
            <ecNumber evidence="12">3.5.4.26</ecNumber>
        </recommendedName>
        <alternativeName>
            <fullName evidence="12">Riboflavin-specific deaminase</fullName>
        </alternativeName>
    </domain>
    <domain>
        <recommendedName>
            <fullName evidence="12">5-amino-6-(5-phosphoribosylamino)uracil reductase</fullName>
            <ecNumber evidence="12">1.1.1.193</ecNumber>
        </recommendedName>
        <alternativeName>
            <fullName evidence="12">HTP reductase</fullName>
        </alternativeName>
    </domain>
</protein>
<keyword evidence="9 12" id="KW-0521">NADP</keyword>
<proteinExistence type="inferred from homology"/>
<dbReference type="CDD" id="cd01284">
    <property type="entry name" value="Riboflavin_deaminase-reductase"/>
    <property type="match status" value="1"/>
</dbReference>
<feature type="binding site" evidence="14">
    <location>
        <position position="213"/>
    </location>
    <ligand>
        <name>NADP(+)</name>
        <dbReference type="ChEBI" id="CHEBI:58349"/>
    </ligand>
</feature>
<feature type="binding site" evidence="15">
    <location>
        <position position="84"/>
    </location>
    <ligand>
        <name>Zn(2+)</name>
        <dbReference type="ChEBI" id="CHEBI:29105"/>
        <note>catalytic</note>
    </ligand>
</feature>
<feature type="binding site" evidence="15">
    <location>
        <position position="56"/>
    </location>
    <ligand>
        <name>Zn(2+)</name>
        <dbReference type="ChEBI" id="CHEBI:29105"/>
        <note>catalytic</note>
    </ligand>
</feature>
<feature type="binding site" evidence="14">
    <location>
        <position position="220"/>
    </location>
    <ligand>
        <name>substrate</name>
    </ligand>
</feature>
<keyword evidence="18" id="KW-1185">Reference proteome</keyword>
<dbReference type="Gene3D" id="3.40.140.10">
    <property type="entry name" value="Cytidine Deaminase, domain 2"/>
    <property type="match status" value="1"/>
</dbReference>
<dbReference type="PROSITE" id="PS00903">
    <property type="entry name" value="CYT_DCMP_DEAMINASES_1"/>
    <property type="match status" value="1"/>
</dbReference>
<comment type="pathway">
    <text evidence="3 12">Cofactor biosynthesis; riboflavin biosynthesis; 5-amino-6-(D-ribitylamino)uracil from GTP: step 3/4.</text>
</comment>
<comment type="similarity">
    <text evidence="5 12">In the C-terminal section; belongs to the HTP reductase family.</text>
</comment>
<evidence type="ECO:0000313" key="17">
    <source>
        <dbReference type="EMBL" id="BAO82675.1"/>
    </source>
</evidence>
<reference evidence="17 18" key="1">
    <citation type="journal article" date="2014" name="Nat. Commun.">
        <title>Physiological and genomic features of highly alkaliphilic hydrogen-utilizing Betaproteobacteria from a continental serpentinizing site.</title>
        <authorList>
            <person name="Suzuki S."/>
            <person name="Kuenen J.G."/>
            <person name="Schipper K."/>
            <person name="van der Velde S."/>
            <person name="Ishii S."/>
            <person name="Wu A."/>
            <person name="Sorokin D.Y."/>
            <person name="Tenney A."/>
            <person name="Meng X.Y."/>
            <person name="Morrill P.L."/>
            <person name="Kamagata Y."/>
            <person name="Muyzer G."/>
            <person name="Nealson K.H."/>
        </authorList>
    </citation>
    <scope>NUCLEOTIDE SEQUENCE [LARGE SCALE GENOMIC DNA]</scope>
    <source>
        <strain evidence="17 18">B1</strain>
    </source>
</reference>
<dbReference type="UniPathway" id="UPA00275">
    <property type="reaction ID" value="UER00401"/>
</dbReference>
<dbReference type="HOGENOM" id="CLU_036590_1_2_4"/>
<dbReference type="AlphaFoldDB" id="A0A060NMR4"/>
<evidence type="ECO:0000256" key="9">
    <source>
        <dbReference type="ARBA" id="ARBA00022857"/>
    </source>
</evidence>
<keyword evidence="12" id="KW-0378">Hydrolase</keyword>
<dbReference type="GO" id="GO:0050661">
    <property type="term" value="F:NADP binding"/>
    <property type="evidence" value="ECO:0007669"/>
    <property type="project" value="InterPro"/>
</dbReference>
<dbReference type="NCBIfam" id="TIGR00227">
    <property type="entry name" value="ribD_Cterm"/>
    <property type="match status" value="1"/>
</dbReference>
<comment type="catalytic activity">
    <reaction evidence="12">
        <text>2,5-diamino-6-hydroxy-4-(5-phosphoribosylamino)-pyrimidine + H2O + H(+) = 5-amino-6-(5-phospho-D-ribosylamino)uracil + NH4(+)</text>
        <dbReference type="Rhea" id="RHEA:21868"/>
        <dbReference type="ChEBI" id="CHEBI:15377"/>
        <dbReference type="ChEBI" id="CHEBI:15378"/>
        <dbReference type="ChEBI" id="CHEBI:28938"/>
        <dbReference type="ChEBI" id="CHEBI:58453"/>
        <dbReference type="ChEBI" id="CHEBI:58614"/>
        <dbReference type="EC" id="3.5.4.26"/>
    </reaction>
</comment>
<keyword evidence="10 12" id="KW-0560">Oxidoreductase</keyword>
<dbReference type="Pfam" id="PF00383">
    <property type="entry name" value="dCMP_cyt_deam_1"/>
    <property type="match status" value="1"/>
</dbReference>
<evidence type="ECO:0000256" key="10">
    <source>
        <dbReference type="ARBA" id="ARBA00023002"/>
    </source>
</evidence>
<evidence type="ECO:0000256" key="11">
    <source>
        <dbReference type="ARBA" id="ARBA00023268"/>
    </source>
</evidence>
<evidence type="ECO:0000256" key="15">
    <source>
        <dbReference type="PIRSR" id="PIRSR006769-3"/>
    </source>
</evidence>
<evidence type="ECO:0000256" key="1">
    <source>
        <dbReference type="ARBA" id="ARBA00002151"/>
    </source>
</evidence>
<dbReference type="EC" id="3.5.4.26" evidence="12"/>
<evidence type="ECO:0000256" key="13">
    <source>
        <dbReference type="PIRSR" id="PIRSR006769-1"/>
    </source>
</evidence>
<feature type="binding site" evidence="14">
    <location>
        <position position="209"/>
    </location>
    <ligand>
        <name>NADP(+)</name>
        <dbReference type="ChEBI" id="CHEBI:58349"/>
    </ligand>
</feature>
<dbReference type="GO" id="GO:0008270">
    <property type="term" value="F:zinc ion binding"/>
    <property type="evidence" value="ECO:0007669"/>
    <property type="project" value="InterPro"/>
</dbReference>
<dbReference type="NCBIfam" id="TIGR00326">
    <property type="entry name" value="eubact_ribD"/>
    <property type="match status" value="1"/>
</dbReference>
<dbReference type="Proteomes" id="UP000066014">
    <property type="component" value="Chromosome"/>
</dbReference>
<dbReference type="EMBL" id="AP014569">
    <property type="protein sequence ID" value="BAO82675.1"/>
    <property type="molecule type" value="Genomic_DNA"/>
</dbReference>
<feature type="binding site" evidence="14">
    <location>
        <position position="197"/>
    </location>
    <ligand>
        <name>substrate</name>
    </ligand>
</feature>
<dbReference type="PIRSF" id="PIRSF006769">
    <property type="entry name" value="RibD"/>
    <property type="match status" value="1"/>
</dbReference>
<evidence type="ECO:0000259" key="16">
    <source>
        <dbReference type="PROSITE" id="PS51747"/>
    </source>
</evidence>
<dbReference type="InterPro" id="IPR002734">
    <property type="entry name" value="RibDG_C"/>
</dbReference>
<dbReference type="InterPro" id="IPR011549">
    <property type="entry name" value="RibD_C"/>
</dbReference>
<evidence type="ECO:0000256" key="7">
    <source>
        <dbReference type="ARBA" id="ARBA00022723"/>
    </source>
</evidence>
<dbReference type="STRING" id="1458426.SMCB_0447"/>
<feature type="binding site" evidence="14">
    <location>
        <position position="181"/>
    </location>
    <ligand>
        <name>substrate</name>
    </ligand>
</feature>
<evidence type="ECO:0000256" key="14">
    <source>
        <dbReference type="PIRSR" id="PIRSR006769-2"/>
    </source>
</evidence>
<feature type="binding site" evidence="14">
    <location>
        <position position="217"/>
    </location>
    <ligand>
        <name>substrate</name>
    </ligand>
</feature>
<dbReference type="InterPro" id="IPR050765">
    <property type="entry name" value="Riboflavin_Biosynth_HTPR"/>
</dbReference>
<dbReference type="EC" id="1.1.1.193" evidence="12"/>
<dbReference type="InterPro" id="IPR024072">
    <property type="entry name" value="DHFR-like_dom_sf"/>
</dbReference>
<evidence type="ECO:0000313" key="18">
    <source>
        <dbReference type="Proteomes" id="UP000066014"/>
    </source>
</evidence>
<dbReference type="PROSITE" id="PS51747">
    <property type="entry name" value="CYT_DCMP_DEAMINASES_2"/>
    <property type="match status" value="1"/>
</dbReference>
<dbReference type="InterPro" id="IPR002125">
    <property type="entry name" value="CMP_dCMP_dom"/>
</dbReference>
<dbReference type="InterPro" id="IPR004794">
    <property type="entry name" value="Eubact_RibD"/>
</dbReference>
<feature type="binding site" evidence="14">
    <location>
        <position position="167"/>
    </location>
    <ligand>
        <name>substrate</name>
    </ligand>
</feature>
<dbReference type="Gene3D" id="3.40.430.10">
    <property type="entry name" value="Dihydrofolate Reductase, subunit A"/>
    <property type="match status" value="1"/>
</dbReference>
<evidence type="ECO:0000256" key="6">
    <source>
        <dbReference type="ARBA" id="ARBA00022619"/>
    </source>
</evidence>
<feature type="binding site" evidence="14">
    <location>
        <position position="183"/>
    </location>
    <ligand>
        <name>substrate</name>
    </ligand>
</feature>
<keyword evidence="11" id="KW-0511">Multifunctional enzyme</keyword>
<dbReference type="Pfam" id="PF01872">
    <property type="entry name" value="RibD_C"/>
    <property type="match status" value="1"/>
</dbReference>
<keyword evidence="6 12" id="KW-0686">Riboflavin biosynthesis</keyword>
<feature type="binding site" evidence="14">
    <location>
        <position position="318"/>
    </location>
    <ligand>
        <name>substrate</name>
    </ligand>
</feature>
<dbReference type="PANTHER" id="PTHR38011:SF7">
    <property type="entry name" value="2,5-DIAMINO-6-RIBOSYLAMINO-4(3H)-PYRIMIDINONE 5'-PHOSPHATE REDUCTASE"/>
    <property type="match status" value="1"/>
</dbReference>
<dbReference type="GO" id="GO:0008835">
    <property type="term" value="F:diaminohydroxyphosphoribosylaminopyrimidine deaminase activity"/>
    <property type="evidence" value="ECO:0007669"/>
    <property type="project" value="UniProtKB-EC"/>
</dbReference>
<evidence type="ECO:0000256" key="12">
    <source>
        <dbReference type="PIRNR" id="PIRNR006769"/>
    </source>
</evidence>
<comment type="cofactor">
    <cofactor evidence="12 15">
        <name>Zn(2+)</name>
        <dbReference type="ChEBI" id="CHEBI:29105"/>
    </cofactor>
    <text evidence="12 15">Binds 1 zinc ion.</text>
</comment>
<name>A0A060NMR4_9BURK</name>
<feature type="binding site" evidence="15">
    <location>
        <position position="93"/>
    </location>
    <ligand>
        <name>Zn(2+)</name>
        <dbReference type="ChEBI" id="CHEBI:29105"/>
        <note>catalytic</note>
    </ligand>
</feature>
<evidence type="ECO:0000256" key="8">
    <source>
        <dbReference type="ARBA" id="ARBA00022833"/>
    </source>
</evidence>
<comment type="catalytic activity">
    <reaction evidence="12">
        <text>5-amino-6-(5-phospho-D-ribitylamino)uracil + NADP(+) = 5-amino-6-(5-phospho-D-ribosylamino)uracil + NADPH + H(+)</text>
        <dbReference type="Rhea" id="RHEA:17845"/>
        <dbReference type="ChEBI" id="CHEBI:15378"/>
        <dbReference type="ChEBI" id="CHEBI:57783"/>
        <dbReference type="ChEBI" id="CHEBI:58349"/>
        <dbReference type="ChEBI" id="CHEBI:58421"/>
        <dbReference type="ChEBI" id="CHEBI:58453"/>
        <dbReference type="EC" id="1.1.1.193"/>
    </reaction>
</comment>
<dbReference type="GO" id="GO:0008703">
    <property type="term" value="F:5-amino-6-(5-phosphoribosylamino)uracil reductase activity"/>
    <property type="evidence" value="ECO:0007669"/>
    <property type="project" value="UniProtKB-EC"/>
</dbReference>
<dbReference type="PANTHER" id="PTHR38011">
    <property type="entry name" value="DIHYDROFOLATE REDUCTASE FAMILY PROTEIN (AFU_ORTHOLOGUE AFUA_8G06820)"/>
    <property type="match status" value="1"/>
</dbReference>
<keyword evidence="7 12" id="KW-0479">Metal-binding</keyword>
<comment type="pathway">
    <text evidence="2 12">Cofactor biosynthesis; riboflavin biosynthesis; 5-amino-6-(D-ribitylamino)uracil from GTP: step 2/4.</text>
</comment>
<dbReference type="GO" id="GO:0009231">
    <property type="term" value="P:riboflavin biosynthetic process"/>
    <property type="evidence" value="ECO:0007669"/>
    <property type="project" value="UniProtKB-UniPathway"/>
</dbReference>
<dbReference type="InterPro" id="IPR016192">
    <property type="entry name" value="APOBEC/CMP_deaminase_Zn-bd"/>
</dbReference>
<evidence type="ECO:0000256" key="4">
    <source>
        <dbReference type="ARBA" id="ARBA00005259"/>
    </source>
</evidence>
<evidence type="ECO:0000256" key="3">
    <source>
        <dbReference type="ARBA" id="ARBA00004910"/>
    </source>
</evidence>
<dbReference type="InterPro" id="IPR016193">
    <property type="entry name" value="Cytidine_deaminase-like"/>
</dbReference>
<feature type="binding site" evidence="14">
    <location>
        <position position="235"/>
    </location>
    <ligand>
        <name>NADP(+)</name>
        <dbReference type="ChEBI" id="CHEBI:58349"/>
    </ligand>
</feature>
<gene>
    <name evidence="17" type="ORF">SMCB_0447</name>
</gene>
<accession>A0A060NMR4</accession>